<sequence length="61" mass="7235">MVEIISELFEKGQLGQAYLIVFWVRVKYNYSQNMYFEEEENADSRRNSGCASEKRSCFIVK</sequence>
<evidence type="ECO:0000313" key="1">
    <source>
        <dbReference type="EMBL" id="OGD62122.1"/>
    </source>
</evidence>
<proteinExistence type="predicted"/>
<protein>
    <submittedName>
        <fullName evidence="1">Uncharacterized protein</fullName>
    </submittedName>
</protein>
<organism evidence="1 2">
    <name type="scientific">Candidatus Beckwithbacteria bacterium RBG_13_42_9</name>
    <dbReference type="NCBI Taxonomy" id="1797457"/>
    <lineage>
        <taxon>Bacteria</taxon>
        <taxon>Candidatus Beckwithiibacteriota</taxon>
    </lineage>
</organism>
<evidence type="ECO:0000313" key="2">
    <source>
        <dbReference type="Proteomes" id="UP000177006"/>
    </source>
</evidence>
<name>A0A1F5E404_9BACT</name>
<dbReference type="STRING" id="1797457.A2160_00015"/>
<reference evidence="1 2" key="1">
    <citation type="journal article" date="2016" name="Nat. Commun.">
        <title>Thousands of microbial genomes shed light on interconnected biogeochemical processes in an aquifer system.</title>
        <authorList>
            <person name="Anantharaman K."/>
            <person name="Brown C.T."/>
            <person name="Hug L.A."/>
            <person name="Sharon I."/>
            <person name="Castelle C.J."/>
            <person name="Probst A.J."/>
            <person name="Thomas B.C."/>
            <person name="Singh A."/>
            <person name="Wilkins M.J."/>
            <person name="Karaoz U."/>
            <person name="Brodie E.L."/>
            <person name="Williams K.H."/>
            <person name="Hubbard S.S."/>
            <person name="Banfield J.F."/>
        </authorList>
    </citation>
    <scope>NUCLEOTIDE SEQUENCE [LARGE SCALE GENOMIC DNA]</scope>
</reference>
<dbReference type="EMBL" id="MEZK01000025">
    <property type="protein sequence ID" value="OGD62122.1"/>
    <property type="molecule type" value="Genomic_DNA"/>
</dbReference>
<accession>A0A1F5E404</accession>
<comment type="caution">
    <text evidence="1">The sequence shown here is derived from an EMBL/GenBank/DDBJ whole genome shotgun (WGS) entry which is preliminary data.</text>
</comment>
<dbReference type="Proteomes" id="UP000177006">
    <property type="component" value="Unassembled WGS sequence"/>
</dbReference>
<dbReference type="AlphaFoldDB" id="A0A1F5E404"/>
<gene>
    <name evidence="1" type="ORF">A2160_00015</name>
</gene>